<evidence type="ECO:0000313" key="1">
    <source>
        <dbReference type="EMBL" id="GCE13321.1"/>
    </source>
</evidence>
<keyword evidence="2" id="KW-1185">Reference proteome</keyword>
<name>A0A402A2T3_9CHLR</name>
<dbReference type="EMBL" id="BIFR01000001">
    <property type="protein sequence ID" value="GCE13321.1"/>
    <property type="molecule type" value="Genomic_DNA"/>
</dbReference>
<organism evidence="1 2">
    <name type="scientific">Tengunoibacter tsumagoiensis</name>
    <dbReference type="NCBI Taxonomy" id="2014871"/>
    <lineage>
        <taxon>Bacteria</taxon>
        <taxon>Bacillati</taxon>
        <taxon>Chloroflexota</taxon>
        <taxon>Ktedonobacteria</taxon>
        <taxon>Ktedonobacterales</taxon>
        <taxon>Dictyobacteraceae</taxon>
        <taxon>Tengunoibacter</taxon>
    </lineage>
</organism>
<dbReference type="AlphaFoldDB" id="A0A402A2T3"/>
<comment type="caution">
    <text evidence="1">The sequence shown here is derived from an EMBL/GenBank/DDBJ whole genome shotgun (WGS) entry which is preliminary data.</text>
</comment>
<proteinExistence type="predicted"/>
<protein>
    <submittedName>
        <fullName evidence="1">Uncharacterized protein</fullName>
    </submittedName>
</protein>
<dbReference type="Proteomes" id="UP000287352">
    <property type="component" value="Unassembled WGS sequence"/>
</dbReference>
<accession>A0A402A2T3</accession>
<reference evidence="2" key="1">
    <citation type="submission" date="2018-12" db="EMBL/GenBank/DDBJ databases">
        <title>Tengunoibacter tsumagoiensis gen. nov., sp. nov., Dictyobacter kobayashii sp. nov., D. alpinus sp. nov., and D. joshuensis sp. nov. and description of Dictyobacteraceae fam. nov. within the order Ktedonobacterales isolated from Tengu-no-mugimeshi.</title>
        <authorList>
            <person name="Wang C.M."/>
            <person name="Zheng Y."/>
            <person name="Sakai Y."/>
            <person name="Toyoda A."/>
            <person name="Minakuchi Y."/>
            <person name="Abe K."/>
            <person name="Yokota A."/>
            <person name="Yabe S."/>
        </authorList>
    </citation>
    <scope>NUCLEOTIDE SEQUENCE [LARGE SCALE GENOMIC DNA]</scope>
    <source>
        <strain evidence="2">Uno3</strain>
    </source>
</reference>
<gene>
    <name evidence="1" type="ORF">KTT_31800</name>
</gene>
<sequence length="71" mass="7763">MASRTLVWFFVQPASCSPSSHEAGSFIPNKIAPCSLVFISDANVFNALLNIGQSLYAWGLIFSLVSHDKIF</sequence>
<evidence type="ECO:0000313" key="2">
    <source>
        <dbReference type="Proteomes" id="UP000287352"/>
    </source>
</evidence>